<sequence length="219" mass="23915">MPPPPAVFHALLRPAIIQILRATGFHSAKPAVVDSLTDLAARYLEIVCQETARHAGHNAHVPDYAGMLEPSIADVRLALQDVGAFLPERDWEEQDYLEQEDTRGVDDFIAWATGPKTEQIKRVALDGVEDGVTDYLTALKKRHSKTADDTKYTGSLLSRAHDQGLVVVEGGGEIDSIQAWMAKRRQPIHSPQDADAESRPPSSGLSSVGTLPDEMDIES</sequence>
<evidence type="ECO:0000313" key="8">
    <source>
        <dbReference type="Proteomes" id="UP000241462"/>
    </source>
</evidence>
<dbReference type="GO" id="GO:0005634">
    <property type="term" value="C:nucleus"/>
    <property type="evidence" value="ECO:0007669"/>
    <property type="project" value="UniProtKB-SubCell"/>
</dbReference>
<evidence type="ECO:0000256" key="2">
    <source>
        <dbReference type="ARBA" id="ARBA00023015"/>
    </source>
</evidence>
<dbReference type="InterPro" id="IPR009072">
    <property type="entry name" value="Histone-fold"/>
</dbReference>
<feature type="compositionally biased region" description="Polar residues" evidence="5">
    <location>
        <begin position="200"/>
        <end position="209"/>
    </location>
</feature>
<evidence type="ECO:0000256" key="3">
    <source>
        <dbReference type="ARBA" id="ARBA00023163"/>
    </source>
</evidence>
<keyword evidence="2" id="KW-0805">Transcription regulation</keyword>
<organism evidence="7 8">
    <name type="scientific">Coniella lustricola</name>
    <dbReference type="NCBI Taxonomy" id="2025994"/>
    <lineage>
        <taxon>Eukaryota</taxon>
        <taxon>Fungi</taxon>
        <taxon>Dikarya</taxon>
        <taxon>Ascomycota</taxon>
        <taxon>Pezizomycotina</taxon>
        <taxon>Sordariomycetes</taxon>
        <taxon>Sordariomycetidae</taxon>
        <taxon>Diaporthales</taxon>
        <taxon>Schizoparmaceae</taxon>
        <taxon>Coniella</taxon>
    </lineage>
</organism>
<dbReference type="Proteomes" id="UP000241462">
    <property type="component" value="Unassembled WGS sequence"/>
</dbReference>
<dbReference type="Pfam" id="PF07524">
    <property type="entry name" value="Bromo_TP"/>
    <property type="match status" value="1"/>
</dbReference>
<dbReference type="InterPro" id="IPR006565">
    <property type="entry name" value="BTP"/>
</dbReference>
<protein>
    <submittedName>
        <fullName evidence="7">Bromodomain associated domain protein</fullName>
    </submittedName>
</protein>
<dbReference type="STRING" id="2025994.A0A2T3AIN1"/>
<dbReference type="OrthoDB" id="5402929at2759"/>
<gene>
    <name evidence="7" type="ORF">BD289DRAFT_479500</name>
</gene>
<dbReference type="InParanoid" id="A0A2T3AIN1"/>
<evidence type="ECO:0000256" key="4">
    <source>
        <dbReference type="ARBA" id="ARBA00023242"/>
    </source>
</evidence>
<name>A0A2T3AIN1_9PEZI</name>
<dbReference type="SMART" id="SM00576">
    <property type="entry name" value="BTP"/>
    <property type="match status" value="1"/>
</dbReference>
<dbReference type="CDD" id="cd00076">
    <property type="entry name" value="HFD_SF"/>
    <property type="match status" value="1"/>
</dbReference>
<reference evidence="7 8" key="1">
    <citation type="journal article" date="2018" name="Mycol. Prog.">
        <title>Coniella lustricola, a new species from submerged detritus.</title>
        <authorList>
            <person name="Raudabaugh D.B."/>
            <person name="Iturriaga T."/>
            <person name="Carver A."/>
            <person name="Mondo S."/>
            <person name="Pangilinan J."/>
            <person name="Lipzen A."/>
            <person name="He G."/>
            <person name="Amirebrahimi M."/>
            <person name="Grigoriev I.V."/>
            <person name="Miller A.N."/>
        </authorList>
    </citation>
    <scope>NUCLEOTIDE SEQUENCE [LARGE SCALE GENOMIC DNA]</scope>
    <source>
        <strain evidence="7 8">B22-T-1</strain>
    </source>
</reference>
<evidence type="ECO:0000256" key="1">
    <source>
        <dbReference type="ARBA" id="ARBA00004123"/>
    </source>
</evidence>
<comment type="subcellular location">
    <subcellularLocation>
        <location evidence="1">Nucleus</location>
    </subcellularLocation>
</comment>
<proteinExistence type="predicted"/>
<accession>A0A2T3AIN1</accession>
<feature type="region of interest" description="Disordered" evidence="5">
    <location>
        <begin position="181"/>
        <end position="219"/>
    </location>
</feature>
<dbReference type="AlphaFoldDB" id="A0A2T3AIN1"/>
<keyword evidence="4" id="KW-0539">Nucleus</keyword>
<evidence type="ECO:0000256" key="5">
    <source>
        <dbReference type="SAM" id="MobiDB-lite"/>
    </source>
</evidence>
<feature type="domain" description="Bromodomain associated" evidence="6">
    <location>
        <begin position="5"/>
        <end position="88"/>
    </location>
</feature>
<evidence type="ECO:0000259" key="6">
    <source>
        <dbReference type="SMART" id="SM00576"/>
    </source>
</evidence>
<dbReference type="GO" id="GO:0046982">
    <property type="term" value="F:protein heterodimerization activity"/>
    <property type="evidence" value="ECO:0007669"/>
    <property type="project" value="InterPro"/>
</dbReference>
<dbReference type="Gene3D" id="1.10.20.10">
    <property type="entry name" value="Histone, subunit A"/>
    <property type="match status" value="1"/>
</dbReference>
<dbReference type="EMBL" id="KZ678384">
    <property type="protein sequence ID" value="PSR99363.1"/>
    <property type="molecule type" value="Genomic_DNA"/>
</dbReference>
<keyword evidence="3" id="KW-0804">Transcription</keyword>
<keyword evidence="8" id="KW-1185">Reference proteome</keyword>
<evidence type="ECO:0000313" key="7">
    <source>
        <dbReference type="EMBL" id="PSR99363.1"/>
    </source>
</evidence>